<sequence>MTFILFAFISVQVKASPQFVKSLHHIDEYRLDNGLTIILAPDNSQQLIHFDLVYLSGSLYDPDDAPGLAHLHEHMMFKGTQKRTTAELSEGIVEQGIYFNASTSFDRVRYTAELSSDYKKLDFLLKLEAERMSVPHFSKPELISELEIVRQEMAHADNDPLTVLVREMLAAAWGDKLYGRDVIGEYEALKSVTVEDMNAFHRLHYRPDNAVMILTGGFEKPRVLELIDRHFSGIKNPKDIVPSIDYIPAKNVATSFELNQGDFDSLTINFELPPFGDERFASLALIEDLLAGEPHGRLYQTLVMEGSALAAYAHPMTFAWGGQFIMGAVLYSEQSRQAVEEDLLAQFSELLTSPVSQEALERAKTNYRTSLNAVLRDSSNLSDMLAEMVPLGDWSEGFLIEERIQQLTPEEVQRHYASLFSDKKPIVGKLLAKQGNTSPERVMVPGQTEMEANEFEPEVDENTPVEPFDVAVLETKAQELERTIQRDQLHNGMKVALRSMPDSKDLVQGRMNLRFGTLESMEGTQAVHDITSMLLLRGTQDHTYQEVVDKLNRLESRLTMTSQGSRLAVDFAGPAQNLDELLELIAEVLKEPVFPEREFEFIKRQQVQLWKRPINHPSELAANALLQYIQQDYATYDPRRNLAPSDYLALLEPLTLEEVKNFYQSFYGAQYGEVALTGNFDPEHIKDILNTLFGSWMSQSEYQPIVSSHQELEPVRKVIKGGEAAGYYISRVNFPMSTQDSNYPAVQIMENILGSNPLSSRLFNRIREERQLSYGVGSYLYILRHGDQAYIDVYGDFPIGQGTHYADTIKAEMDRLARLGVSQRELDLAKNSLLSRRQKSIETEQGVLNLMARQLYYGTTTENWTRHNEKLAKVTLGDVKQAALKYLNSDQLVEVIVDPS</sequence>
<keyword evidence="5" id="KW-1185">Reference proteome</keyword>
<evidence type="ECO:0000313" key="5">
    <source>
        <dbReference type="Proteomes" id="UP001597059"/>
    </source>
</evidence>
<name>A0ABW4B1P9_9GAMM</name>
<feature type="domain" description="Peptidase M16 C-terminal" evidence="3">
    <location>
        <begin position="654"/>
        <end position="833"/>
    </location>
</feature>
<evidence type="ECO:0000313" key="4">
    <source>
        <dbReference type="EMBL" id="MFD1383463.1"/>
    </source>
</evidence>
<protein>
    <submittedName>
        <fullName evidence="4">M16 family metallopeptidase</fullName>
    </submittedName>
</protein>
<dbReference type="Gene3D" id="3.30.830.10">
    <property type="entry name" value="Metalloenzyme, LuxS/M16 peptidase-like"/>
    <property type="match status" value="4"/>
</dbReference>
<dbReference type="SUPFAM" id="SSF63411">
    <property type="entry name" value="LuxS/MPP-like metallohydrolase"/>
    <property type="match status" value="4"/>
</dbReference>
<dbReference type="InterPro" id="IPR011765">
    <property type="entry name" value="Pept_M16_N"/>
</dbReference>
<dbReference type="InterPro" id="IPR007863">
    <property type="entry name" value="Peptidase_M16_C"/>
</dbReference>
<feature type="domain" description="Peptidase M16 N-terminal" evidence="2">
    <location>
        <begin position="46"/>
        <end position="183"/>
    </location>
</feature>
<accession>A0ABW4B1P9</accession>
<dbReference type="Pfam" id="PF05193">
    <property type="entry name" value="Peptidase_M16_C"/>
    <property type="match status" value="2"/>
</dbReference>
<proteinExistence type="inferred from homology"/>
<gene>
    <name evidence="4" type="ORF">ACFQ45_08805</name>
</gene>
<dbReference type="PANTHER" id="PTHR11851:SF49">
    <property type="entry name" value="MITOCHONDRIAL-PROCESSING PEPTIDASE SUBUNIT ALPHA"/>
    <property type="match status" value="1"/>
</dbReference>
<evidence type="ECO:0000259" key="3">
    <source>
        <dbReference type="Pfam" id="PF05193"/>
    </source>
</evidence>
<reference evidence="5" key="1">
    <citation type="journal article" date="2019" name="Int. J. Syst. Evol. Microbiol.">
        <title>The Global Catalogue of Microorganisms (GCM) 10K type strain sequencing project: providing services to taxonomists for standard genome sequencing and annotation.</title>
        <authorList>
            <consortium name="The Broad Institute Genomics Platform"/>
            <consortium name="The Broad Institute Genome Sequencing Center for Infectious Disease"/>
            <person name="Wu L."/>
            <person name="Ma J."/>
        </authorList>
    </citation>
    <scope>NUCLEOTIDE SEQUENCE [LARGE SCALE GENOMIC DNA]</scope>
    <source>
        <strain evidence="5">JCM 30774</strain>
    </source>
</reference>
<evidence type="ECO:0000256" key="1">
    <source>
        <dbReference type="ARBA" id="ARBA00007261"/>
    </source>
</evidence>
<feature type="domain" description="Peptidase M16 C-terminal" evidence="3">
    <location>
        <begin position="191"/>
        <end position="366"/>
    </location>
</feature>
<dbReference type="Proteomes" id="UP001597059">
    <property type="component" value="Unassembled WGS sequence"/>
</dbReference>
<dbReference type="EMBL" id="JBHTMN010000009">
    <property type="protein sequence ID" value="MFD1383463.1"/>
    <property type="molecule type" value="Genomic_DNA"/>
</dbReference>
<comment type="similarity">
    <text evidence="1">Belongs to the peptidase M16 family.</text>
</comment>
<dbReference type="RefSeq" id="WP_377366755.1">
    <property type="nucleotide sequence ID" value="NZ_JBHTMN010000009.1"/>
</dbReference>
<dbReference type="InterPro" id="IPR050361">
    <property type="entry name" value="MPP/UQCRC_Complex"/>
</dbReference>
<dbReference type="PANTHER" id="PTHR11851">
    <property type="entry name" value="METALLOPROTEASE"/>
    <property type="match status" value="1"/>
</dbReference>
<dbReference type="Pfam" id="PF00675">
    <property type="entry name" value="Peptidase_M16"/>
    <property type="match status" value="1"/>
</dbReference>
<comment type="caution">
    <text evidence="4">The sequence shown here is derived from an EMBL/GenBank/DDBJ whole genome shotgun (WGS) entry which is preliminary data.</text>
</comment>
<dbReference type="InterPro" id="IPR011249">
    <property type="entry name" value="Metalloenz_LuxS/M16"/>
</dbReference>
<evidence type="ECO:0000259" key="2">
    <source>
        <dbReference type="Pfam" id="PF00675"/>
    </source>
</evidence>
<organism evidence="4 5">
    <name type="scientific">Rhodanobacter aciditrophus</name>
    <dbReference type="NCBI Taxonomy" id="1623218"/>
    <lineage>
        <taxon>Bacteria</taxon>
        <taxon>Pseudomonadati</taxon>
        <taxon>Pseudomonadota</taxon>
        <taxon>Gammaproteobacteria</taxon>
        <taxon>Lysobacterales</taxon>
        <taxon>Rhodanobacteraceae</taxon>
        <taxon>Rhodanobacter</taxon>
    </lineage>
</organism>